<evidence type="ECO:0000259" key="14">
    <source>
        <dbReference type="Pfam" id="PF08016"/>
    </source>
</evidence>
<feature type="transmembrane region" description="Helical" evidence="13">
    <location>
        <begin position="395"/>
        <end position="417"/>
    </location>
</feature>
<keyword evidence="11" id="KW-0407">Ion channel</keyword>
<reference evidence="16" key="2">
    <citation type="submission" date="2025-09" db="UniProtKB">
        <authorList>
            <consortium name="Ensembl"/>
        </authorList>
    </citation>
    <scope>IDENTIFICATION</scope>
</reference>
<evidence type="ECO:0000256" key="9">
    <source>
        <dbReference type="ARBA" id="ARBA00023136"/>
    </source>
</evidence>
<reference evidence="16" key="1">
    <citation type="submission" date="2025-08" db="UniProtKB">
        <authorList>
            <consortium name="Ensembl"/>
        </authorList>
    </citation>
    <scope>IDENTIFICATION</scope>
</reference>
<feature type="transmembrane region" description="Helical" evidence="13">
    <location>
        <begin position="357"/>
        <end position="375"/>
    </location>
</feature>
<dbReference type="AlphaFoldDB" id="A0A8C9XF86"/>
<evidence type="ECO:0000256" key="2">
    <source>
        <dbReference type="ARBA" id="ARBA00004651"/>
    </source>
</evidence>
<evidence type="ECO:0000256" key="8">
    <source>
        <dbReference type="ARBA" id="ARBA00023065"/>
    </source>
</evidence>
<dbReference type="Ensembl" id="ENSSLUT00000010493.1">
    <property type="protein sequence ID" value="ENSSLUP00000010169.1"/>
    <property type="gene ID" value="ENSSLUG00000004665.1"/>
</dbReference>
<feature type="transmembrane region" description="Helical" evidence="13">
    <location>
        <begin position="324"/>
        <end position="345"/>
    </location>
</feature>
<evidence type="ECO:0000313" key="16">
    <source>
        <dbReference type="Ensembl" id="ENSSLUP00000010169.1"/>
    </source>
</evidence>
<proteinExistence type="predicted"/>
<dbReference type="GO" id="GO:0010008">
    <property type="term" value="C:endosome membrane"/>
    <property type="evidence" value="ECO:0007669"/>
    <property type="project" value="UniProtKB-SubCell"/>
</dbReference>
<dbReference type="Gene3D" id="1.10.287.70">
    <property type="match status" value="1"/>
</dbReference>
<keyword evidence="7 13" id="KW-1133">Transmembrane helix</keyword>
<keyword evidence="10" id="KW-1015">Disulfide bond</keyword>
<evidence type="ECO:0000256" key="7">
    <source>
        <dbReference type="ARBA" id="ARBA00022989"/>
    </source>
</evidence>
<keyword evidence="8" id="KW-0406">Ion transport</keyword>
<gene>
    <name evidence="16" type="primary">mcoln3a</name>
</gene>
<dbReference type="GO" id="GO:0005765">
    <property type="term" value="C:lysosomal membrane"/>
    <property type="evidence" value="ECO:0007669"/>
    <property type="project" value="TreeGrafter"/>
</dbReference>
<comment type="catalytic activity">
    <reaction evidence="12">
        <text>Ca(2+)(in) = Ca(2+)(out)</text>
        <dbReference type="Rhea" id="RHEA:29671"/>
        <dbReference type="ChEBI" id="CHEBI:29108"/>
    </reaction>
</comment>
<dbReference type="PANTHER" id="PTHR12127">
    <property type="entry name" value="MUCOLIPIN"/>
    <property type="match status" value="1"/>
</dbReference>
<dbReference type="InterPro" id="IPR039031">
    <property type="entry name" value="Mucolipin"/>
</dbReference>
<evidence type="ECO:0000256" key="10">
    <source>
        <dbReference type="ARBA" id="ARBA00023157"/>
    </source>
</evidence>
<dbReference type="FunFam" id="1.10.287.70:FF:000033">
    <property type="entry name" value="Mucolipin 1"/>
    <property type="match status" value="1"/>
</dbReference>
<evidence type="ECO:0000256" key="13">
    <source>
        <dbReference type="SAM" id="Phobius"/>
    </source>
</evidence>
<accession>A0A8C9XF86</accession>
<keyword evidence="4" id="KW-1003">Cell membrane</keyword>
<dbReference type="Pfam" id="PF08016">
    <property type="entry name" value="PKD_channel"/>
    <property type="match status" value="1"/>
</dbReference>
<feature type="transmembrane region" description="Helical" evidence="13">
    <location>
        <begin position="266"/>
        <end position="287"/>
    </location>
</feature>
<dbReference type="Pfam" id="PF21381">
    <property type="entry name" value="MCLN_ECD"/>
    <property type="match status" value="1"/>
</dbReference>
<dbReference type="GO" id="GO:0072345">
    <property type="term" value="F:NAADP-sensitive calcium-release channel activity"/>
    <property type="evidence" value="ECO:0007669"/>
    <property type="project" value="TreeGrafter"/>
</dbReference>
<sequence length="538" mass="62896">MAEDSEQLLASRPEERRLNGRCRWSTPTQTVQSKVVEDFRRRLKYFFMNPCEKYRARGRKPWKLMLQILKIAIITVQLVSFGLSNEMMVTFKDENLMTFRHLFLKEYKDHRLGNYALYTKADVYDHISYIIDRYINLQNLTVGNLAYDSADGKYTPLSVCQEFYRNSSIDPENETFDIDPHIDKGTKAQHCYKNTYKIMLLSVNIYLALKTINLQTVRHHELPDCYEFHIMIKFDNRAHSGKIKVKVENDARIYECRDWNVEGNDYLLLSLDSVVILACFISLILCMRSIINGIQLQFEFNIFFHAYYNKIVSWSDRMEFVNGWYILIIVSDTLTITGSALKIGIQTKYLTNYDVCSILLGTATMLVWVGVIRYLGFFKKYNILILTLRAAFPNVIRFCCCAAMIYLGYCFCGWIVLGPYHDKFRTLDKVTECLFSLINGDDMYATFLKMRHEGYMVWLFSRLYLYSFISLFIYMVLSLFIALITDTYETIKHNQQDKVPVSQLQALIAECRDQPESGRYQTDEEPAACCLSPCCCFG</sequence>
<dbReference type="PANTHER" id="PTHR12127:SF23">
    <property type="entry name" value="MUCOLIPIN-3 ISOFORM X1"/>
    <property type="match status" value="1"/>
</dbReference>
<evidence type="ECO:0000256" key="6">
    <source>
        <dbReference type="ARBA" id="ARBA00022753"/>
    </source>
</evidence>
<dbReference type="GO" id="GO:0005886">
    <property type="term" value="C:plasma membrane"/>
    <property type="evidence" value="ECO:0007669"/>
    <property type="project" value="UniProtKB-SubCell"/>
</dbReference>
<feature type="domain" description="Polycystin cation channel PKD1/PKD2" evidence="14">
    <location>
        <begin position="355"/>
        <end position="491"/>
    </location>
</feature>
<evidence type="ECO:0000259" key="15">
    <source>
        <dbReference type="Pfam" id="PF21381"/>
    </source>
</evidence>
<evidence type="ECO:0000256" key="4">
    <source>
        <dbReference type="ARBA" id="ARBA00022475"/>
    </source>
</evidence>
<evidence type="ECO:0000256" key="12">
    <source>
        <dbReference type="ARBA" id="ARBA00036634"/>
    </source>
</evidence>
<dbReference type="GeneTree" id="ENSGT00950000183036"/>
<keyword evidence="9 13" id="KW-0472">Membrane</keyword>
<keyword evidence="17" id="KW-1185">Reference proteome</keyword>
<evidence type="ECO:0000256" key="1">
    <source>
        <dbReference type="ARBA" id="ARBA00004337"/>
    </source>
</evidence>
<keyword evidence="3" id="KW-0813">Transport</keyword>
<organism evidence="16 17">
    <name type="scientific">Sander lucioperca</name>
    <name type="common">Pike-perch</name>
    <name type="synonym">Perca lucioperca</name>
    <dbReference type="NCBI Taxonomy" id="283035"/>
    <lineage>
        <taxon>Eukaryota</taxon>
        <taxon>Metazoa</taxon>
        <taxon>Chordata</taxon>
        <taxon>Craniata</taxon>
        <taxon>Vertebrata</taxon>
        <taxon>Euteleostomi</taxon>
        <taxon>Actinopterygii</taxon>
        <taxon>Neopterygii</taxon>
        <taxon>Teleostei</taxon>
        <taxon>Neoteleostei</taxon>
        <taxon>Acanthomorphata</taxon>
        <taxon>Eupercaria</taxon>
        <taxon>Perciformes</taxon>
        <taxon>Percoidei</taxon>
        <taxon>Percidae</taxon>
        <taxon>Luciopercinae</taxon>
        <taxon>Sander</taxon>
    </lineage>
</organism>
<dbReference type="InterPro" id="IPR013122">
    <property type="entry name" value="PKD1_2_channel"/>
</dbReference>
<evidence type="ECO:0000256" key="3">
    <source>
        <dbReference type="ARBA" id="ARBA00022448"/>
    </source>
</evidence>
<evidence type="ECO:0000256" key="11">
    <source>
        <dbReference type="ARBA" id="ARBA00023303"/>
    </source>
</evidence>
<protein>
    <submittedName>
        <fullName evidence="16">Mucolipin TRP cation channel 3</fullName>
    </submittedName>
</protein>
<evidence type="ECO:0000256" key="5">
    <source>
        <dbReference type="ARBA" id="ARBA00022692"/>
    </source>
</evidence>
<keyword evidence="5 13" id="KW-0812">Transmembrane</keyword>
<comment type="subcellular location">
    <subcellularLocation>
        <location evidence="2">Cell membrane</location>
        <topology evidence="2">Multi-pass membrane protein</topology>
    </subcellularLocation>
    <subcellularLocation>
        <location evidence="1">Endosome membrane</location>
        <topology evidence="1">Multi-pass membrane protein</topology>
    </subcellularLocation>
</comment>
<feature type="transmembrane region" description="Helical" evidence="13">
    <location>
        <begin position="463"/>
        <end position="484"/>
    </location>
</feature>
<keyword evidence="6" id="KW-0967">Endosome</keyword>
<feature type="domain" description="Mucolipin extracytosolic" evidence="15">
    <location>
        <begin position="88"/>
        <end position="257"/>
    </location>
</feature>
<evidence type="ECO:0000313" key="17">
    <source>
        <dbReference type="Proteomes" id="UP000694568"/>
    </source>
</evidence>
<dbReference type="InterPro" id="IPR049134">
    <property type="entry name" value="MCLN_ECD"/>
</dbReference>
<name>A0A8C9XF86_SANLU</name>
<dbReference type="Proteomes" id="UP000694568">
    <property type="component" value="Unplaced"/>
</dbReference>